<dbReference type="PANTHER" id="PTHR11012:SF30">
    <property type="entry name" value="PROTEIN KINASE-LIKE DOMAIN-CONTAINING"/>
    <property type="match status" value="1"/>
</dbReference>
<dbReference type="Pfam" id="PF02958">
    <property type="entry name" value="EcKL"/>
    <property type="match status" value="1"/>
</dbReference>
<dbReference type="SMART" id="SM00587">
    <property type="entry name" value="CHK"/>
    <property type="match status" value="1"/>
</dbReference>
<reference evidence="2 3" key="1">
    <citation type="submission" date="2020-04" db="EMBL/GenBank/DDBJ databases">
        <title>Gordonia sp. nov. TBRC 11910.</title>
        <authorList>
            <person name="Suriyachadkun C."/>
        </authorList>
    </citation>
    <scope>NUCLEOTIDE SEQUENCE [LARGE SCALE GENOMIC DNA]</scope>
    <source>
        <strain evidence="2 3">TBRC 11910</strain>
    </source>
</reference>
<dbReference type="InterPro" id="IPR011009">
    <property type="entry name" value="Kinase-like_dom_sf"/>
</dbReference>
<keyword evidence="2" id="KW-0808">Transferase</keyword>
<dbReference type="Gene3D" id="3.90.1200.10">
    <property type="match status" value="1"/>
</dbReference>
<dbReference type="GO" id="GO:0016740">
    <property type="term" value="F:transferase activity"/>
    <property type="evidence" value="ECO:0007669"/>
    <property type="project" value="UniProtKB-KW"/>
</dbReference>
<keyword evidence="3" id="KW-1185">Reference proteome</keyword>
<comment type="caution">
    <text evidence="2">The sequence shown here is derived from an EMBL/GenBank/DDBJ whole genome shotgun (WGS) entry which is preliminary data.</text>
</comment>
<sequence>MVMTTPKLIDVIADIDVPWIQDVLSHNGFDSTVHAIALTPVGAGNVSDTVRVDITYTGDVGDAPASVVVKLRPSAQAVHEHGLRSGAYHREIGGYTDITARRACRIPYAYLVAGDETNINLVMEDLTESAEAGNQVAGATIDQAQAVVVELARLHSEFFPMTSESAPTWMIRLPDVCEYWSQAAGRGALAALARFADDLDAESLDAIREATELVRVWHLLPQERLTFTHGDPRVDNVLFETVGGAVRAVIIDWQVTGLRNPMYDVGYFMSGSIDTQRRRANEMRLIRTYVEEFSRKAPGYDLETAVSDYQIQLLSGLYITLAAIDVLPDNDVVNALILALLQRNCAAVLDWKSVAALRNMTFASAAGASGVRQ</sequence>
<accession>A0A848L260</accession>
<dbReference type="SUPFAM" id="SSF56112">
    <property type="entry name" value="Protein kinase-like (PK-like)"/>
    <property type="match status" value="1"/>
</dbReference>
<dbReference type="EMBL" id="JABBNB010000042">
    <property type="protein sequence ID" value="NMO04819.1"/>
    <property type="molecule type" value="Genomic_DNA"/>
</dbReference>
<evidence type="ECO:0000259" key="1">
    <source>
        <dbReference type="SMART" id="SM00587"/>
    </source>
</evidence>
<proteinExistence type="predicted"/>
<dbReference type="PANTHER" id="PTHR11012">
    <property type="entry name" value="PROTEIN KINASE-LIKE DOMAIN-CONTAINING"/>
    <property type="match status" value="1"/>
</dbReference>
<dbReference type="InterPro" id="IPR015897">
    <property type="entry name" value="CHK_kinase-like"/>
</dbReference>
<evidence type="ECO:0000313" key="2">
    <source>
        <dbReference type="EMBL" id="NMO04819.1"/>
    </source>
</evidence>
<name>A0A848L260_9ACTN</name>
<feature type="domain" description="CHK kinase-like" evidence="1">
    <location>
        <begin position="121"/>
        <end position="299"/>
    </location>
</feature>
<dbReference type="Proteomes" id="UP000550729">
    <property type="component" value="Unassembled WGS sequence"/>
</dbReference>
<evidence type="ECO:0000313" key="3">
    <source>
        <dbReference type="Proteomes" id="UP000550729"/>
    </source>
</evidence>
<organism evidence="2 3">
    <name type="scientific">Gordonia asplenii</name>
    <dbReference type="NCBI Taxonomy" id="2725283"/>
    <lineage>
        <taxon>Bacteria</taxon>
        <taxon>Bacillati</taxon>
        <taxon>Actinomycetota</taxon>
        <taxon>Actinomycetes</taxon>
        <taxon>Mycobacteriales</taxon>
        <taxon>Gordoniaceae</taxon>
        <taxon>Gordonia</taxon>
    </lineage>
</organism>
<dbReference type="AlphaFoldDB" id="A0A848L260"/>
<dbReference type="InterPro" id="IPR004119">
    <property type="entry name" value="EcKL"/>
</dbReference>
<protein>
    <submittedName>
        <fullName evidence="2">Phosphotransferase</fullName>
    </submittedName>
</protein>
<gene>
    <name evidence="2" type="ORF">HH308_26700</name>
</gene>